<evidence type="ECO:0000256" key="1">
    <source>
        <dbReference type="SAM" id="Coils"/>
    </source>
</evidence>
<feature type="compositionally biased region" description="Low complexity" evidence="2">
    <location>
        <begin position="182"/>
        <end position="196"/>
    </location>
</feature>
<gene>
    <name evidence="3" type="ORF">WG66_5447</name>
</gene>
<name>A0A0W0G0D0_MONRR</name>
<feature type="compositionally biased region" description="Basic and acidic residues" evidence="2">
    <location>
        <begin position="158"/>
        <end position="175"/>
    </location>
</feature>
<proteinExistence type="predicted"/>
<dbReference type="EMBL" id="LATX01001400">
    <property type="protein sequence ID" value="KTB42028.1"/>
    <property type="molecule type" value="Genomic_DNA"/>
</dbReference>
<evidence type="ECO:0000313" key="4">
    <source>
        <dbReference type="Proteomes" id="UP000054988"/>
    </source>
</evidence>
<comment type="caution">
    <text evidence="3">The sequence shown here is derived from an EMBL/GenBank/DDBJ whole genome shotgun (WGS) entry which is preliminary data.</text>
</comment>
<feature type="coiled-coil region" evidence="1">
    <location>
        <begin position="115"/>
        <end position="142"/>
    </location>
</feature>
<sequence length="196" mass="22222">MNLTRISEESAEESIHNSRGDMDFLFVGADPQKVQRFEGPPSVDKWMTTGWQPTADIPTTPMLRSVDEMPDTSYDYDMELYGARECCWPFQAKDFPDKSMAELSQLILLEVKQMRLEMKERVDKLLSQVQHLEKEAETLCHRLALVLDVLDITHLDEGEEEPQLRLDKGKERAVEELEEGSGSESGGESSAAKLEG</sequence>
<protein>
    <submittedName>
        <fullName evidence="3">Uncharacterized protein</fullName>
    </submittedName>
</protein>
<reference evidence="3 4" key="1">
    <citation type="submission" date="2015-12" db="EMBL/GenBank/DDBJ databases">
        <title>Draft genome sequence of Moniliophthora roreri, the causal agent of frosty pod rot of cacao.</title>
        <authorList>
            <person name="Aime M.C."/>
            <person name="Diaz-Valderrama J.R."/>
            <person name="Kijpornyongpan T."/>
            <person name="Phillips-Mora W."/>
        </authorList>
    </citation>
    <scope>NUCLEOTIDE SEQUENCE [LARGE SCALE GENOMIC DNA]</scope>
    <source>
        <strain evidence="3 4">MCA 2952</strain>
    </source>
</reference>
<feature type="region of interest" description="Disordered" evidence="2">
    <location>
        <begin position="158"/>
        <end position="196"/>
    </location>
</feature>
<accession>A0A0W0G0D0</accession>
<evidence type="ECO:0000313" key="3">
    <source>
        <dbReference type="EMBL" id="KTB42028.1"/>
    </source>
</evidence>
<organism evidence="3 4">
    <name type="scientific">Moniliophthora roreri</name>
    <name type="common">Frosty pod rot fungus</name>
    <name type="synonym">Monilia roreri</name>
    <dbReference type="NCBI Taxonomy" id="221103"/>
    <lineage>
        <taxon>Eukaryota</taxon>
        <taxon>Fungi</taxon>
        <taxon>Dikarya</taxon>
        <taxon>Basidiomycota</taxon>
        <taxon>Agaricomycotina</taxon>
        <taxon>Agaricomycetes</taxon>
        <taxon>Agaricomycetidae</taxon>
        <taxon>Agaricales</taxon>
        <taxon>Marasmiineae</taxon>
        <taxon>Marasmiaceae</taxon>
        <taxon>Moniliophthora</taxon>
    </lineage>
</organism>
<evidence type="ECO:0000256" key="2">
    <source>
        <dbReference type="SAM" id="MobiDB-lite"/>
    </source>
</evidence>
<keyword evidence="1" id="KW-0175">Coiled coil</keyword>
<dbReference type="AlphaFoldDB" id="A0A0W0G0D0"/>
<dbReference type="Proteomes" id="UP000054988">
    <property type="component" value="Unassembled WGS sequence"/>
</dbReference>